<dbReference type="InterPro" id="IPR003156">
    <property type="entry name" value="DHHA1_dom"/>
</dbReference>
<dbReference type="Proteomes" id="UP000229497">
    <property type="component" value="Unassembled WGS sequence"/>
</dbReference>
<protein>
    <recommendedName>
        <fullName evidence="2">Single-stranded-DNA-specific exonuclease RecJ</fullName>
    </recommendedName>
</protein>
<dbReference type="InterPro" id="IPR041122">
    <property type="entry name" value="RecJ_OB"/>
</dbReference>
<dbReference type="AlphaFoldDB" id="A0A2H0KKC4"/>
<dbReference type="InterPro" id="IPR004610">
    <property type="entry name" value="RecJ"/>
</dbReference>
<dbReference type="Pfam" id="PF02272">
    <property type="entry name" value="DHHA1"/>
    <property type="match status" value="1"/>
</dbReference>
<dbReference type="GO" id="GO:0003676">
    <property type="term" value="F:nucleic acid binding"/>
    <property type="evidence" value="ECO:0007669"/>
    <property type="project" value="InterPro"/>
</dbReference>
<name>A0A2H0KKC4_9BACT</name>
<dbReference type="Pfam" id="PF01368">
    <property type="entry name" value="DHH"/>
    <property type="match status" value="1"/>
</dbReference>
<sequence length="538" mass="59916">MTPDQIIAQLLSKRKIENVALFLKPPHPLTFSLLSLGFEKELNILFQKLQSCKDKNETVVVYTDYDADGITGGSILWETLHAVGFKVFPYVPHRQSEGYGFSVKGIDAVIEKYHPKLIISVDHGISAREQVKYASDKGISVIITDHHTKPKLLPTSAKAIIHCPLVSGSGLAYITALDIWHHFDAHNETLKQLFTTDFLALASLGTIADLVPLTGYSRSIAKYGLRAFSKATKPGIKELLAVSGLSHMEISTYHAGFALAPRINAVGRLSHAIEAVRMLCTKDAVKAKLLAQEAQAHNTTRQKMVDFAVEEAFIAIEKTAVPKLILQKKENWNEGIIGLISSKITERYQRPSIVMTKTEEGWKGSARSVKGFDITAFLRSLKLLKHIGGHPQAGGFSLTDDQLDEFEKQINLHMKEVPEPKEWELYVDMDISLSCVSEKLVDALQELTPFGIGNPTPVFQSSIKVLFVKSMGKKQEHLKFVGQDPVERTKQLECVYFSPSDEQKKLIKIGSTISIAYTVDSQYWQGKRQLKCFIKVVA</sequence>
<evidence type="ECO:0000259" key="6">
    <source>
        <dbReference type="Pfam" id="PF01368"/>
    </source>
</evidence>
<evidence type="ECO:0000259" key="7">
    <source>
        <dbReference type="Pfam" id="PF02272"/>
    </source>
</evidence>
<feature type="domain" description="DDH" evidence="6">
    <location>
        <begin position="59"/>
        <end position="203"/>
    </location>
</feature>
<evidence type="ECO:0000256" key="3">
    <source>
        <dbReference type="ARBA" id="ARBA00022722"/>
    </source>
</evidence>
<feature type="domain" description="DHHA1" evidence="7">
    <location>
        <begin position="323"/>
        <end position="414"/>
    </location>
</feature>
<dbReference type="Gene3D" id="3.90.1640.30">
    <property type="match status" value="1"/>
</dbReference>
<keyword evidence="3" id="KW-0540">Nuclease</keyword>
<dbReference type="Pfam" id="PF17768">
    <property type="entry name" value="RecJ_OB"/>
    <property type="match status" value="1"/>
</dbReference>
<evidence type="ECO:0000313" key="10">
    <source>
        <dbReference type="Proteomes" id="UP000229497"/>
    </source>
</evidence>
<dbReference type="PANTHER" id="PTHR30255">
    <property type="entry name" value="SINGLE-STRANDED-DNA-SPECIFIC EXONUCLEASE RECJ"/>
    <property type="match status" value="1"/>
</dbReference>
<dbReference type="EMBL" id="PCVK01000052">
    <property type="protein sequence ID" value="PIQ71710.1"/>
    <property type="molecule type" value="Genomic_DNA"/>
</dbReference>
<dbReference type="InterPro" id="IPR001667">
    <property type="entry name" value="DDH_dom"/>
</dbReference>
<dbReference type="InterPro" id="IPR051673">
    <property type="entry name" value="SSDNA_exonuclease_RecJ"/>
</dbReference>
<dbReference type="Gene3D" id="3.10.310.30">
    <property type="match status" value="1"/>
</dbReference>
<dbReference type="GO" id="GO:0006281">
    <property type="term" value="P:DNA repair"/>
    <property type="evidence" value="ECO:0007669"/>
    <property type="project" value="InterPro"/>
</dbReference>
<dbReference type="InterPro" id="IPR038763">
    <property type="entry name" value="DHH_sf"/>
</dbReference>
<gene>
    <name evidence="9" type="primary">recJ</name>
    <name evidence="9" type="ORF">COV87_01875</name>
</gene>
<keyword evidence="4" id="KW-0378">Hydrolase</keyword>
<dbReference type="PANTHER" id="PTHR30255:SF2">
    <property type="entry name" value="SINGLE-STRANDED-DNA-SPECIFIC EXONUCLEASE RECJ"/>
    <property type="match status" value="1"/>
</dbReference>
<evidence type="ECO:0000259" key="8">
    <source>
        <dbReference type="Pfam" id="PF17768"/>
    </source>
</evidence>
<reference evidence="9 10" key="1">
    <citation type="submission" date="2017-09" db="EMBL/GenBank/DDBJ databases">
        <title>Depth-based differentiation of microbial function through sediment-hosted aquifers and enrichment of novel symbionts in the deep terrestrial subsurface.</title>
        <authorList>
            <person name="Probst A.J."/>
            <person name="Ladd B."/>
            <person name="Jarett J.K."/>
            <person name="Geller-Mcgrath D.E."/>
            <person name="Sieber C.M."/>
            <person name="Emerson J.B."/>
            <person name="Anantharaman K."/>
            <person name="Thomas B.C."/>
            <person name="Malmstrom R."/>
            <person name="Stieglmeier M."/>
            <person name="Klingl A."/>
            <person name="Woyke T."/>
            <person name="Ryan C.M."/>
            <person name="Banfield J.F."/>
        </authorList>
    </citation>
    <scope>NUCLEOTIDE SEQUENCE [LARGE SCALE GENOMIC DNA]</scope>
    <source>
        <strain evidence="9">CG11_big_fil_rev_8_21_14_0_20_37_16</strain>
    </source>
</reference>
<comment type="caution">
    <text evidence="9">The sequence shown here is derived from an EMBL/GenBank/DDBJ whole genome shotgun (WGS) entry which is preliminary data.</text>
</comment>
<dbReference type="NCBIfam" id="TIGR00644">
    <property type="entry name" value="recJ"/>
    <property type="match status" value="1"/>
</dbReference>
<dbReference type="SUPFAM" id="SSF64182">
    <property type="entry name" value="DHH phosphoesterases"/>
    <property type="match status" value="1"/>
</dbReference>
<keyword evidence="5 9" id="KW-0269">Exonuclease</keyword>
<evidence type="ECO:0000256" key="1">
    <source>
        <dbReference type="ARBA" id="ARBA00005915"/>
    </source>
</evidence>
<evidence type="ECO:0000313" key="9">
    <source>
        <dbReference type="EMBL" id="PIQ71710.1"/>
    </source>
</evidence>
<proteinExistence type="inferred from homology"/>
<dbReference type="GO" id="GO:0006310">
    <property type="term" value="P:DNA recombination"/>
    <property type="evidence" value="ECO:0007669"/>
    <property type="project" value="InterPro"/>
</dbReference>
<evidence type="ECO:0000256" key="5">
    <source>
        <dbReference type="ARBA" id="ARBA00022839"/>
    </source>
</evidence>
<comment type="similarity">
    <text evidence="1">Belongs to the RecJ family.</text>
</comment>
<accession>A0A2H0KKC4</accession>
<organism evidence="9 10">
    <name type="scientific">Candidatus Roizmanbacteria bacterium CG11_big_fil_rev_8_21_14_0_20_37_16</name>
    <dbReference type="NCBI Taxonomy" id="1974857"/>
    <lineage>
        <taxon>Bacteria</taxon>
        <taxon>Candidatus Roizmaniibacteriota</taxon>
    </lineage>
</organism>
<dbReference type="GO" id="GO:0008409">
    <property type="term" value="F:5'-3' exonuclease activity"/>
    <property type="evidence" value="ECO:0007669"/>
    <property type="project" value="InterPro"/>
</dbReference>
<evidence type="ECO:0000256" key="2">
    <source>
        <dbReference type="ARBA" id="ARBA00019841"/>
    </source>
</evidence>
<feature type="domain" description="RecJ OB" evidence="8">
    <location>
        <begin position="427"/>
        <end position="535"/>
    </location>
</feature>
<evidence type="ECO:0000256" key="4">
    <source>
        <dbReference type="ARBA" id="ARBA00022801"/>
    </source>
</evidence>